<accession>A0ABQ5MGD9</accession>
<dbReference type="EMBL" id="BRVO01000001">
    <property type="protein sequence ID" value="GLB48488.1"/>
    <property type="molecule type" value="Genomic_DNA"/>
</dbReference>
<keyword evidence="2" id="KW-1185">Reference proteome</keyword>
<protein>
    <submittedName>
        <fullName evidence="1">GLPGLI family protein</fullName>
    </submittedName>
</protein>
<organism evidence="1 2">
    <name type="scientific">Neptunitalea lumnitzerae</name>
    <dbReference type="NCBI Taxonomy" id="2965509"/>
    <lineage>
        <taxon>Bacteria</taxon>
        <taxon>Pseudomonadati</taxon>
        <taxon>Bacteroidota</taxon>
        <taxon>Flavobacteriia</taxon>
        <taxon>Flavobacteriales</taxon>
        <taxon>Flavobacteriaceae</taxon>
        <taxon>Neptunitalea</taxon>
    </lineage>
</organism>
<proteinExistence type="predicted"/>
<dbReference type="Proteomes" id="UP001143543">
    <property type="component" value="Unassembled WGS sequence"/>
</dbReference>
<dbReference type="InterPro" id="IPR005901">
    <property type="entry name" value="GLPGLI"/>
</dbReference>
<evidence type="ECO:0000313" key="1">
    <source>
        <dbReference type="EMBL" id="GLB48488.1"/>
    </source>
</evidence>
<comment type="caution">
    <text evidence="1">The sequence shown here is derived from an EMBL/GenBank/DDBJ whole genome shotgun (WGS) entry which is preliminary data.</text>
</comment>
<sequence length="290" mass="32953">MKALLEKFSSSILKHTIMKFICLLFVLLVQCCFSQQGEATYFEHVQMQFQLDSSSNAQMNDAMKDKIRAQIQSQMQKEYTLVFNTKESVYKQEAKLNTPNPAAQNGGVFVMTAGGSDILYKNLQTHSFANQTELMGKVFLIKDTLSTRQWQLGTETKTIGNYTCYKATATYTQEHQKINFSNTKELTEHTTETITITAWYTPEIAISNGPENYQGLPGLILEIHDGSKTLVCNKVTLSNKKDIEIEAPTKGKEVTQTEFDEISDKKMKQWVEQHTKKTRNGNEITIEISK</sequence>
<evidence type="ECO:0000313" key="2">
    <source>
        <dbReference type="Proteomes" id="UP001143543"/>
    </source>
</evidence>
<dbReference type="NCBIfam" id="TIGR01200">
    <property type="entry name" value="GLPGLI"/>
    <property type="match status" value="1"/>
</dbReference>
<gene>
    <name evidence="1" type="ORF">Y10_08560</name>
</gene>
<reference evidence="1" key="1">
    <citation type="submission" date="2022-07" db="EMBL/GenBank/DDBJ databases">
        <title>Taxonomy of Novel Oxalotrophic and Methylotrophic Bacteria.</title>
        <authorList>
            <person name="Sahin N."/>
            <person name="Tani A."/>
        </authorList>
    </citation>
    <scope>NUCLEOTIDE SEQUENCE</scope>
    <source>
        <strain evidence="1">Y10</strain>
    </source>
</reference>
<dbReference type="Pfam" id="PF09697">
    <property type="entry name" value="Porph_ging"/>
    <property type="match status" value="1"/>
</dbReference>
<name>A0ABQ5MGD9_9FLAO</name>